<keyword evidence="5 7" id="KW-0067">ATP-binding</keyword>
<dbReference type="SUPFAM" id="SSF48403">
    <property type="entry name" value="Ankyrin repeat"/>
    <property type="match status" value="1"/>
</dbReference>
<dbReference type="InterPro" id="IPR017441">
    <property type="entry name" value="Protein_kinase_ATP_BS"/>
</dbReference>
<dbReference type="EMBL" id="VFQX01000048">
    <property type="protein sequence ID" value="KAF0975231.1"/>
    <property type="molecule type" value="Genomic_DNA"/>
</dbReference>
<organism evidence="10 11">
    <name type="scientific">Naegleria fowleri</name>
    <name type="common">Brain eating amoeba</name>
    <dbReference type="NCBI Taxonomy" id="5763"/>
    <lineage>
        <taxon>Eukaryota</taxon>
        <taxon>Discoba</taxon>
        <taxon>Heterolobosea</taxon>
        <taxon>Tetramitia</taxon>
        <taxon>Eutetramitia</taxon>
        <taxon>Vahlkampfiidae</taxon>
        <taxon>Naegleria</taxon>
    </lineage>
</organism>
<dbReference type="VEuPathDB" id="AmoebaDB:NfTy_043600"/>
<feature type="repeat" description="ANK" evidence="6">
    <location>
        <begin position="132"/>
        <end position="164"/>
    </location>
</feature>
<gene>
    <name evidence="10" type="ORF">FDP41_005983</name>
</gene>
<feature type="repeat" description="ANK" evidence="6">
    <location>
        <begin position="302"/>
        <end position="334"/>
    </location>
</feature>
<dbReference type="PROSITE" id="PS00107">
    <property type="entry name" value="PROTEIN_KINASE_ATP"/>
    <property type="match status" value="1"/>
</dbReference>
<dbReference type="InterPro" id="IPR002110">
    <property type="entry name" value="Ankyrin_rpt"/>
</dbReference>
<dbReference type="Gene3D" id="1.25.40.20">
    <property type="entry name" value="Ankyrin repeat-containing domain"/>
    <property type="match status" value="2"/>
</dbReference>
<dbReference type="Pfam" id="PF12796">
    <property type="entry name" value="Ank_2"/>
    <property type="match status" value="2"/>
</dbReference>
<dbReference type="InterPro" id="IPR008271">
    <property type="entry name" value="Ser/Thr_kinase_AS"/>
</dbReference>
<dbReference type="OMA" id="ENNRTNR"/>
<feature type="compositionally biased region" description="Polar residues" evidence="8">
    <location>
        <begin position="1029"/>
        <end position="1039"/>
    </location>
</feature>
<dbReference type="Pfam" id="PF00069">
    <property type="entry name" value="Pkinase"/>
    <property type="match status" value="1"/>
</dbReference>
<evidence type="ECO:0000256" key="5">
    <source>
        <dbReference type="ARBA" id="ARBA00022840"/>
    </source>
</evidence>
<protein>
    <recommendedName>
        <fullName evidence="9">Protein kinase domain-containing protein</fullName>
    </recommendedName>
</protein>
<dbReference type="SMART" id="SM00220">
    <property type="entry name" value="S_TKc"/>
    <property type="match status" value="1"/>
</dbReference>
<keyword evidence="1" id="KW-0723">Serine/threonine-protein kinase</keyword>
<dbReference type="SMART" id="SM00248">
    <property type="entry name" value="ANK"/>
    <property type="match status" value="8"/>
</dbReference>
<evidence type="ECO:0000256" key="8">
    <source>
        <dbReference type="SAM" id="MobiDB-lite"/>
    </source>
</evidence>
<sequence length="1058" mass="120936">MVKTSKSHPIMKCARDGDVRSLNTLLLHHGSNNTSPSSQTAATTNITNIPNTSVIMSGTTFTLNSPRNVSETITMSTSTSMPSMIMYNHSYHGIGGGSLSAGTTMMAAAGHPNNTAVQQFQNLHSLVNYVDEEDTPLMMACRHGNFQTAQILLEHGASVEMESAYDGYPLHIAILGKNLNIVMLLVEQYHANIQQPSRYYHETPLFIAVANNNLQIANYLIEKGANADYCNYCCLHLACTNNNEAMVKLLLEQGKAKVNIMSTQNDIKDRTTPLMIACRNGNTRIVNLLLEHYAKVDIYDHKGQTPLHIAAKLGYFDIVKSLLRHCADKNKKDSEGKTAANVSKTKEIEDYIRHFSKKNTQIYAKLKKAYEYYEKLLFSNDNDILLKSNDLFKPLNREQVNYNLLIDCINFKRMELKEECGPAELETRFQEYIYNLGYNSFKLGLKPILKLLIQHFKLVPIELHKRNPNQVDITSNLYDYCVNVLNNINKKQLFVKYKNNRIRMEITTNTKPKDLMDSLRENFFSNTNRLFSKQELLLVYECQGRNITVNKPEEMEDMLRYFFDKRNGHIDQFEVELIYNETEWIPVHELGRGTYGVVYMALDQAPPYQRVAVKEFDIKNGDNTKIPKWKIEQEVKLMSKIDHPHIIKYISTKSTSNKFYIKMQYMSGGSLKSMIQKISSAEKLKYPKLTNYLIQKYASQILSALVYLHEGSETRRSIVHRDIKSSNILLKDVNTAVLCDFGESLLLRDDISTNMKMTKPEIEERICGTLLFMAPEMFRKTVLKNAIYSDIWSFGCTLCEWISGKNPWEETGLLNIKDREGQIRYMIQHADELENYIPSCYYDELKQLIRKCLRYHPTSRPTARQLLEEPFFKIKFEEDKYVILERNFIMNEIHKELNQAIKRVEETKQEQTVFERSIDLQEMGHQHDLSASTSFSYLTQSEHLDSSSGSPGSAIDLQDEEFYRQSIANSNGMSFSSSISSSQSFVNTQGSSSYQFQSTPTPSGDTLIHHFGRTSSPTMNERAGESFRESFTSTASNAASDVVQHDGSDILTSPGSDI</sequence>
<evidence type="ECO:0000256" key="3">
    <source>
        <dbReference type="ARBA" id="ARBA00022741"/>
    </source>
</evidence>
<evidence type="ECO:0000259" key="9">
    <source>
        <dbReference type="PROSITE" id="PS50011"/>
    </source>
</evidence>
<feature type="repeat" description="ANK" evidence="6">
    <location>
        <begin position="269"/>
        <end position="301"/>
    </location>
</feature>
<dbReference type="GO" id="GO:0005524">
    <property type="term" value="F:ATP binding"/>
    <property type="evidence" value="ECO:0007669"/>
    <property type="project" value="UniProtKB-UniRule"/>
</dbReference>
<dbReference type="PANTHER" id="PTHR11584">
    <property type="entry name" value="SERINE/THREONINE PROTEIN KINASE"/>
    <property type="match status" value="1"/>
</dbReference>
<dbReference type="Gene3D" id="3.30.200.20">
    <property type="entry name" value="Phosphorylase Kinase, domain 1"/>
    <property type="match status" value="1"/>
</dbReference>
<dbReference type="RefSeq" id="XP_044559944.1">
    <property type="nucleotide sequence ID" value="XM_044709568.1"/>
</dbReference>
<dbReference type="Gene3D" id="1.10.510.10">
    <property type="entry name" value="Transferase(Phosphotransferase) domain 1"/>
    <property type="match status" value="1"/>
</dbReference>
<name>A0A6A5BLK3_NAEFO</name>
<keyword evidence="3 7" id="KW-0547">Nucleotide-binding</keyword>
<feature type="compositionally biased region" description="Polar residues" evidence="8">
    <location>
        <begin position="990"/>
        <end position="1004"/>
    </location>
</feature>
<evidence type="ECO:0000313" key="10">
    <source>
        <dbReference type="EMBL" id="KAF0975231.1"/>
    </source>
</evidence>
<keyword evidence="4" id="KW-0418">Kinase</keyword>
<dbReference type="PROSITE" id="PS50088">
    <property type="entry name" value="ANK_REPEAT"/>
    <property type="match status" value="4"/>
</dbReference>
<dbReference type="OrthoDB" id="275301at2759"/>
<evidence type="ECO:0000256" key="7">
    <source>
        <dbReference type="PROSITE-ProRule" id="PRU10141"/>
    </source>
</evidence>
<evidence type="ECO:0000313" key="11">
    <source>
        <dbReference type="Proteomes" id="UP000444721"/>
    </source>
</evidence>
<dbReference type="AlphaFoldDB" id="A0A6A5BLK3"/>
<dbReference type="PANTHER" id="PTHR11584:SF369">
    <property type="entry name" value="MITOGEN-ACTIVATED PROTEIN KINASE KINASE KINASE 19-RELATED"/>
    <property type="match status" value="1"/>
</dbReference>
<keyword evidence="2" id="KW-0808">Transferase</keyword>
<keyword evidence="6" id="KW-0040">ANK repeat</keyword>
<feature type="region of interest" description="Disordered" evidence="8">
    <location>
        <begin position="990"/>
        <end position="1058"/>
    </location>
</feature>
<keyword evidence="11" id="KW-1185">Reference proteome</keyword>
<dbReference type="Proteomes" id="UP000444721">
    <property type="component" value="Unassembled WGS sequence"/>
</dbReference>
<dbReference type="InterPro" id="IPR000719">
    <property type="entry name" value="Prot_kinase_dom"/>
</dbReference>
<dbReference type="SUPFAM" id="SSF56112">
    <property type="entry name" value="Protein kinase-like (PK-like)"/>
    <property type="match status" value="1"/>
</dbReference>
<dbReference type="VEuPathDB" id="AmoebaDB:FDP41_005983"/>
<evidence type="ECO:0000256" key="1">
    <source>
        <dbReference type="ARBA" id="ARBA00022527"/>
    </source>
</evidence>
<dbReference type="PROSITE" id="PS50297">
    <property type="entry name" value="ANK_REP_REGION"/>
    <property type="match status" value="4"/>
</dbReference>
<dbReference type="InterPro" id="IPR036770">
    <property type="entry name" value="Ankyrin_rpt-contain_sf"/>
</dbReference>
<evidence type="ECO:0000256" key="2">
    <source>
        <dbReference type="ARBA" id="ARBA00022679"/>
    </source>
</evidence>
<dbReference type="PROSITE" id="PS50011">
    <property type="entry name" value="PROTEIN_KINASE_DOM"/>
    <property type="match status" value="1"/>
</dbReference>
<reference evidence="10 11" key="1">
    <citation type="journal article" date="2019" name="Sci. Rep.">
        <title>Nanopore sequencing improves the draft genome of the human pathogenic amoeba Naegleria fowleri.</title>
        <authorList>
            <person name="Liechti N."/>
            <person name="Schurch N."/>
            <person name="Bruggmann R."/>
            <person name="Wittwer M."/>
        </authorList>
    </citation>
    <scope>NUCLEOTIDE SEQUENCE [LARGE SCALE GENOMIC DNA]</scope>
    <source>
        <strain evidence="10 11">ATCC 30894</strain>
    </source>
</reference>
<accession>A0A6A5BLK3</accession>
<dbReference type="Pfam" id="PF13637">
    <property type="entry name" value="Ank_4"/>
    <property type="match status" value="1"/>
</dbReference>
<dbReference type="VEuPathDB" id="AmoebaDB:NF0114600"/>
<evidence type="ECO:0000256" key="4">
    <source>
        <dbReference type="ARBA" id="ARBA00022777"/>
    </source>
</evidence>
<proteinExistence type="predicted"/>
<dbReference type="GO" id="GO:0004674">
    <property type="term" value="F:protein serine/threonine kinase activity"/>
    <property type="evidence" value="ECO:0007669"/>
    <property type="project" value="UniProtKB-KW"/>
</dbReference>
<feature type="repeat" description="ANK" evidence="6">
    <location>
        <begin position="200"/>
        <end position="232"/>
    </location>
</feature>
<dbReference type="InterPro" id="IPR011009">
    <property type="entry name" value="Kinase-like_dom_sf"/>
</dbReference>
<comment type="caution">
    <text evidence="10">The sequence shown here is derived from an EMBL/GenBank/DDBJ whole genome shotgun (WGS) entry which is preliminary data.</text>
</comment>
<feature type="domain" description="Protein kinase" evidence="9">
    <location>
        <begin position="584"/>
        <end position="872"/>
    </location>
</feature>
<dbReference type="GeneID" id="68113201"/>
<feature type="binding site" evidence="7">
    <location>
        <position position="614"/>
    </location>
    <ligand>
        <name>ATP</name>
        <dbReference type="ChEBI" id="CHEBI:30616"/>
    </ligand>
</feature>
<evidence type="ECO:0000256" key="6">
    <source>
        <dbReference type="PROSITE-ProRule" id="PRU00023"/>
    </source>
</evidence>
<dbReference type="PROSITE" id="PS00108">
    <property type="entry name" value="PROTEIN_KINASE_ST"/>
    <property type="match status" value="1"/>
</dbReference>